<dbReference type="OrthoDB" id="9792074at2"/>
<dbReference type="AlphaFoldDB" id="A0A1I2CMJ2"/>
<keyword evidence="3" id="KW-0645">Protease</keyword>
<evidence type="ECO:0000256" key="1">
    <source>
        <dbReference type="SAM" id="MobiDB-lite"/>
    </source>
</evidence>
<dbReference type="InterPro" id="IPR003709">
    <property type="entry name" value="VanY-like_core_dom"/>
</dbReference>
<feature type="compositionally biased region" description="Basic and acidic residues" evidence="1">
    <location>
        <begin position="10"/>
        <end position="24"/>
    </location>
</feature>
<dbReference type="RefSeq" id="WP_046231515.1">
    <property type="nucleotide sequence ID" value="NZ_FONN01000005.1"/>
</dbReference>
<dbReference type="Gene3D" id="3.30.200.180">
    <property type="match status" value="1"/>
</dbReference>
<keyword evidence="4" id="KW-1185">Reference proteome</keyword>
<feature type="domain" description="D-alanyl-D-alanine carboxypeptidase-like core" evidence="2">
    <location>
        <begin position="70"/>
        <end position="198"/>
    </location>
</feature>
<accession>A0A1I2CMJ2</accession>
<protein>
    <submittedName>
        <fullName evidence="3">D-alanyl-D-alanine dipeptidase/carboxypeptidase</fullName>
    </submittedName>
</protein>
<dbReference type="Pfam" id="PF02557">
    <property type="entry name" value="VanY"/>
    <property type="match status" value="1"/>
</dbReference>
<dbReference type="EMBL" id="FONN01000005">
    <property type="protein sequence ID" value="SFE69023.1"/>
    <property type="molecule type" value="Genomic_DNA"/>
</dbReference>
<dbReference type="GO" id="GO:0006508">
    <property type="term" value="P:proteolysis"/>
    <property type="evidence" value="ECO:0007669"/>
    <property type="project" value="InterPro"/>
</dbReference>
<dbReference type="InterPro" id="IPR052179">
    <property type="entry name" value="DD-CPase-like"/>
</dbReference>
<evidence type="ECO:0000259" key="2">
    <source>
        <dbReference type="Pfam" id="PF02557"/>
    </source>
</evidence>
<name>A0A1I2CMJ2_9BACL</name>
<dbReference type="Proteomes" id="UP000183410">
    <property type="component" value="Unassembled WGS sequence"/>
</dbReference>
<dbReference type="PANTHER" id="PTHR34385">
    <property type="entry name" value="D-ALANYL-D-ALANINE CARBOXYPEPTIDASE"/>
    <property type="match status" value="1"/>
</dbReference>
<organism evidence="3 4">
    <name type="scientific">Paenibacillus algorifonticola</name>
    <dbReference type="NCBI Taxonomy" id="684063"/>
    <lineage>
        <taxon>Bacteria</taxon>
        <taxon>Bacillati</taxon>
        <taxon>Bacillota</taxon>
        <taxon>Bacilli</taxon>
        <taxon>Bacillales</taxon>
        <taxon>Paenibacillaceae</taxon>
        <taxon>Paenibacillus</taxon>
    </lineage>
</organism>
<gene>
    <name evidence="3" type="ORF">SAMN04487969_105138</name>
</gene>
<keyword evidence="3" id="KW-0378">Hydrolase</keyword>
<sequence>MELQISISRKPSERQHERQHESNIQVGRDDVHKGCLILVNQENPVRQLEPNLGALSSRIRQASHVEEQRITLEKICIQQLSALLEACQAEDDIAAVSGYRSREAQARIFAASLEENGAAFTARYVAIPGASEHQTGLAVDVGLYRGDIDYIRPSFPDDGASGRFKALAAEYGFIQRYQESKEGKTGIACEPWHYRYVGYPHSMLMKQQDLCLEEYTAYIKQFAFNNKHLYVEGRSAFAQIYYVKAEEHITTVPIVSGDRYQLSGNNQDGFVVTVFHRKGDGSCE</sequence>
<dbReference type="Gene3D" id="3.30.1380.10">
    <property type="match status" value="1"/>
</dbReference>
<keyword evidence="3" id="KW-0121">Carboxypeptidase</keyword>
<dbReference type="SUPFAM" id="SSF55166">
    <property type="entry name" value="Hedgehog/DD-peptidase"/>
    <property type="match status" value="1"/>
</dbReference>
<dbReference type="GO" id="GO:0004180">
    <property type="term" value="F:carboxypeptidase activity"/>
    <property type="evidence" value="ECO:0007669"/>
    <property type="project" value="UniProtKB-KW"/>
</dbReference>
<reference evidence="4" key="1">
    <citation type="submission" date="2016-10" db="EMBL/GenBank/DDBJ databases">
        <authorList>
            <person name="Varghese N."/>
            <person name="Submissions S."/>
        </authorList>
    </citation>
    <scope>NUCLEOTIDE SEQUENCE [LARGE SCALE GENOMIC DNA]</scope>
    <source>
        <strain evidence="4">CGMCC 1.10223</strain>
    </source>
</reference>
<evidence type="ECO:0000313" key="4">
    <source>
        <dbReference type="Proteomes" id="UP000183410"/>
    </source>
</evidence>
<evidence type="ECO:0000313" key="3">
    <source>
        <dbReference type="EMBL" id="SFE69023.1"/>
    </source>
</evidence>
<proteinExistence type="predicted"/>
<dbReference type="PANTHER" id="PTHR34385:SF1">
    <property type="entry name" value="PEPTIDOGLYCAN L-ALANYL-D-GLUTAMATE ENDOPEPTIDASE CWLK"/>
    <property type="match status" value="1"/>
</dbReference>
<feature type="region of interest" description="Disordered" evidence="1">
    <location>
        <begin position="1"/>
        <end position="24"/>
    </location>
</feature>
<dbReference type="InterPro" id="IPR009045">
    <property type="entry name" value="Zn_M74/Hedgehog-like"/>
</dbReference>